<evidence type="ECO:0000259" key="1">
    <source>
        <dbReference type="Pfam" id="PF00646"/>
    </source>
</evidence>
<evidence type="ECO:0000313" key="2">
    <source>
        <dbReference type="EMBL" id="KND94252.1"/>
    </source>
</evidence>
<name>A0A0L0NJE5_TOLOC</name>
<dbReference type="STRING" id="1163406.A0A0L0NJE5"/>
<comment type="caution">
    <text evidence="2">The sequence shown here is derived from an EMBL/GenBank/DDBJ whole genome shotgun (WGS) entry which is preliminary data.</text>
</comment>
<gene>
    <name evidence="2" type="ORF">TOPH_00805</name>
</gene>
<sequence>MDAPASPNSGNPNPQYRTAAIDAFLAGLSPWELIYLRSHFRDGRPKVGGLASFEDLPAELVCITATEHLRLEDVLNCRRVSRAWRAAWDCEAVCSALCRYFFPGLVEIHAEDQEQASARDLFLQEAEQFLRRRHGNPLQKSFIVWDDAWSSEVFRNNRPEGDDEDAPQSNILAPPQSHQSLPVVYGDGKVAWRPSNTRIIIDDLRTRQRQICSFSQFYLSGLILNLESVTKDLLVLVAKGGNTVHVWHLNLEEWRRITLPARFSACYAEAERAVFVTAESHVVSWNWGGKALDLGAKEEANLGVLKNSWSHNPPSIIWHPIRRSTLFISFVYHHIGAHICNREVHVLKYEDGKPVKRFTEIITCFAETDLSLTNMSVWLTSTRCQKMNSHGLYLMATVCLEYPPTSTFSSEIRNCRPVAVASVAFNVLTEAFVQRHYLNANGNPTEHFHRSEEVAMAVLSDNWRSAWGDQLILIGQRRCDPCTRWFQVDYHSSQAESSGPGPDISERQSEVNHYIDPSERGDVFCDSGFMVFTTTIGMLVWAFCDVPELPVLQSSATCP</sequence>
<dbReference type="EMBL" id="LFRF01000002">
    <property type="protein sequence ID" value="KND94252.1"/>
    <property type="molecule type" value="Genomic_DNA"/>
</dbReference>
<evidence type="ECO:0000313" key="3">
    <source>
        <dbReference type="Proteomes" id="UP000036947"/>
    </source>
</evidence>
<reference evidence="2 3" key="1">
    <citation type="journal article" date="2015" name="BMC Genomics">
        <title>The genome of the truffle-parasite Tolypocladium ophioglossoides and the evolution of antifungal peptaibiotics.</title>
        <authorList>
            <person name="Quandt C.A."/>
            <person name="Bushley K.E."/>
            <person name="Spatafora J.W."/>
        </authorList>
    </citation>
    <scope>NUCLEOTIDE SEQUENCE [LARGE SCALE GENOMIC DNA]</scope>
    <source>
        <strain evidence="2 3">CBS 100239</strain>
    </source>
</reference>
<dbReference type="InterPro" id="IPR001810">
    <property type="entry name" value="F-box_dom"/>
</dbReference>
<protein>
    <recommendedName>
        <fullName evidence="1">F-box domain-containing protein</fullName>
    </recommendedName>
</protein>
<dbReference type="Pfam" id="PF00646">
    <property type="entry name" value="F-box"/>
    <property type="match status" value="1"/>
</dbReference>
<proteinExistence type="predicted"/>
<dbReference type="InterPro" id="IPR036047">
    <property type="entry name" value="F-box-like_dom_sf"/>
</dbReference>
<accession>A0A0L0NJE5</accession>
<feature type="domain" description="F-box" evidence="1">
    <location>
        <begin position="67"/>
        <end position="89"/>
    </location>
</feature>
<dbReference type="Proteomes" id="UP000036947">
    <property type="component" value="Unassembled WGS sequence"/>
</dbReference>
<dbReference type="SUPFAM" id="SSF81383">
    <property type="entry name" value="F-box domain"/>
    <property type="match status" value="1"/>
</dbReference>
<dbReference type="AlphaFoldDB" id="A0A0L0NJE5"/>
<dbReference type="OrthoDB" id="1918685at2759"/>
<keyword evidence="3" id="KW-1185">Reference proteome</keyword>
<organism evidence="2 3">
    <name type="scientific">Tolypocladium ophioglossoides (strain CBS 100239)</name>
    <name type="common">Snaketongue truffleclub</name>
    <name type="synonym">Elaphocordyceps ophioglossoides</name>
    <dbReference type="NCBI Taxonomy" id="1163406"/>
    <lineage>
        <taxon>Eukaryota</taxon>
        <taxon>Fungi</taxon>
        <taxon>Dikarya</taxon>
        <taxon>Ascomycota</taxon>
        <taxon>Pezizomycotina</taxon>
        <taxon>Sordariomycetes</taxon>
        <taxon>Hypocreomycetidae</taxon>
        <taxon>Hypocreales</taxon>
        <taxon>Ophiocordycipitaceae</taxon>
        <taxon>Tolypocladium</taxon>
    </lineage>
</organism>